<feature type="transmembrane region" description="Helical" evidence="4">
    <location>
        <begin position="432"/>
        <end position="454"/>
    </location>
</feature>
<keyword evidence="4" id="KW-1133">Transmembrane helix</keyword>
<evidence type="ECO:0000256" key="1">
    <source>
        <dbReference type="ARBA" id="ARBA00010718"/>
    </source>
</evidence>
<dbReference type="GO" id="GO:0006730">
    <property type="term" value="P:one-carbon metabolic process"/>
    <property type="evidence" value="ECO:0007669"/>
    <property type="project" value="TreeGrafter"/>
</dbReference>
<dbReference type="EMBL" id="CADCXV010001139">
    <property type="protein sequence ID" value="CAB0041881.1"/>
    <property type="molecule type" value="Genomic_DNA"/>
</dbReference>
<proteinExistence type="inferred from homology"/>
<keyword evidence="2" id="KW-0175">Coiled coil</keyword>
<dbReference type="Gene3D" id="3.10.200.10">
    <property type="entry name" value="Alpha carbonic anhydrase"/>
    <property type="match status" value="1"/>
</dbReference>
<dbReference type="GO" id="GO:0004089">
    <property type="term" value="F:carbonate dehydratase activity"/>
    <property type="evidence" value="ECO:0007669"/>
    <property type="project" value="InterPro"/>
</dbReference>
<feature type="non-terminal residue" evidence="6">
    <location>
        <position position="1"/>
    </location>
</feature>
<dbReference type="InterPro" id="IPR036398">
    <property type="entry name" value="CA_dom_sf"/>
</dbReference>
<keyword evidence="4" id="KW-0472">Membrane</keyword>
<feature type="compositionally biased region" description="Low complexity" evidence="3">
    <location>
        <begin position="1415"/>
        <end position="1437"/>
    </location>
</feature>
<dbReference type="GO" id="GO:0008270">
    <property type="term" value="F:zinc ion binding"/>
    <property type="evidence" value="ECO:0007669"/>
    <property type="project" value="InterPro"/>
</dbReference>
<reference evidence="6 7" key="1">
    <citation type="submission" date="2020-02" db="EMBL/GenBank/DDBJ databases">
        <authorList>
            <person name="Ferguson B K."/>
        </authorList>
    </citation>
    <scope>NUCLEOTIDE SEQUENCE [LARGE SCALE GENOMIC DNA]</scope>
</reference>
<feature type="region of interest" description="Disordered" evidence="3">
    <location>
        <begin position="1212"/>
        <end position="1235"/>
    </location>
</feature>
<feature type="domain" description="Alpha-carbonic anhydrase" evidence="5">
    <location>
        <begin position="1010"/>
        <end position="1240"/>
    </location>
</feature>
<protein>
    <recommendedName>
        <fullName evidence="5">Alpha-carbonic anhydrase domain-containing protein</fullName>
    </recommendedName>
</protein>
<organism evidence="6 7">
    <name type="scientific">Trichogramma brassicae</name>
    <dbReference type="NCBI Taxonomy" id="86971"/>
    <lineage>
        <taxon>Eukaryota</taxon>
        <taxon>Metazoa</taxon>
        <taxon>Ecdysozoa</taxon>
        <taxon>Arthropoda</taxon>
        <taxon>Hexapoda</taxon>
        <taxon>Insecta</taxon>
        <taxon>Pterygota</taxon>
        <taxon>Neoptera</taxon>
        <taxon>Endopterygota</taxon>
        <taxon>Hymenoptera</taxon>
        <taxon>Apocrita</taxon>
        <taxon>Proctotrupomorpha</taxon>
        <taxon>Chalcidoidea</taxon>
        <taxon>Trichogrammatidae</taxon>
        <taxon>Trichogramma</taxon>
    </lineage>
</organism>
<evidence type="ECO:0000256" key="2">
    <source>
        <dbReference type="SAM" id="Coils"/>
    </source>
</evidence>
<feature type="region of interest" description="Disordered" evidence="3">
    <location>
        <begin position="538"/>
        <end position="559"/>
    </location>
</feature>
<feature type="region of interest" description="Disordered" evidence="3">
    <location>
        <begin position="1409"/>
        <end position="1443"/>
    </location>
</feature>
<comment type="similarity">
    <text evidence="1">Belongs to the alpha-carbonic anhydrase family.</text>
</comment>
<dbReference type="PANTHER" id="PTHR18952:SF208">
    <property type="entry name" value="CARBONIC ANHYDRASE XA-RELATED"/>
    <property type="match status" value="1"/>
</dbReference>
<feature type="coiled-coil region" evidence="2">
    <location>
        <begin position="647"/>
        <end position="675"/>
    </location>
</feature>
<evidence type="ECO:0000256" key="4">
    <source>
        <dbReference type="SAM" id="Phobius"/>
    </source>
</evidence>
<dbReference type="PANTHER" id="PTHR18952">
    <property type="entry name" value="CARBONIC ANHYDRASE"/>
    <property type="match status" value="1"/>
</dbReference>
<evidence type="ECO:0000313" key="7">
    <source>
        <dbReference type="Proteomes" id="UP000479190"/>
    </source>
</evidence>
<dbReference type="InterPro" id="IPR001148">
    <property type="entry name" value="CA_dom"/>
</dbReference>
<dbReference type="OrthoDB" id="5978072at2759"/>
<accession>A0A6H5IYR4</accession>
<dbReference type="Proteomes" id="UP000479190">
    <property type="component" value="Unassembled WGS sequence"/>
</dbReference>
<keyword evidence="7" id="KW-1185">Reference proteome</keyword>
<evidence type="ECO:0000256" key="3">
    <source>
        <dbReference type="SAM" id="MobiDB-lite"/>
    </source>
</evidence>
<dbReference type="Pfam" id="PF00194">
    <property type="entry name" value="Carb_anhydrase"/>
    <property type="match status" value="1"/>
</dbReference>
<dbReference type="SUPFAM" id="SSF51069">
    <property type="entry name" value="Carbonic anhydrase"/>
    <property type="match status" value="1"/>
</dbReference>
<evidence type="ECO:0000313" key="6">
    <source>
        <dbReference type="EMBL" id="CAB0041881.1"/>
    </source>
</evidence>
<dbReference type="InterPro" id="IPR023561">
    <property type="entry name" value="Carbonic_anhydrase_a-class"/>
</dbReference>
<dbReference type="SMART" id="SM01057">
    <property type="entry name" value="Carb_anhydrase"/>
    <property type="match status" value="1"/>
</dbReference>
<dbReference type="PROSITE" id="PS51144">
    <property type="entry name" value="ALPHA_CA_2"/>
    <property type="match status" value="1"/>
</dbReference>
<feature type="transmembrane region" description="Helical" evidence="4">
    <location>
        <begin position="195"/>
        <end position="216"/>
    </location>
</feature>
<keyword evidence="4" id="KW-0812">Transmembrane</keyword>
<sequence>SRRSSSSRGRGRVRVRENDAFKTCSQRDGGLAHTDTDTRCATVRAAAAAAAAHTVSSIARTHVRPIQLDDASSTTCVYSLLVRRLCVHHIAACAFLHSVARASTPELKSIGEKGSSLHDIVFLMKKQTYTNAAHTTTTTTRVSATAAAAAAAAAATLACIYMRGLQSLYHCARIHLFSRKVKEPHERRMCRRGPIFVALILIVALLVPSTTAGRLLDRLGQSIDGHIHRAAEKIDAFLATTPATTTTMETTTTTTDRSTSDATDVKVYQDVTTFPTTMTKVAIDPARNVSVHSSSFARTREKHVYIGVTSGLVARGTRAFKSWLIYVRRLALPPVLLLVFVECKTTTNRRMKTVDYCLYLYTYEHTHTLIHPNVQLPEAMAFQLRDLGSKHEARTQQHHHYHQHQLQQLSVLLFVGAAEPERAIYEQKSGMVYVYTTTAVYITIACAVSAVRAAHLCGGLLTRRRSDATHVNTRAFILKQRLRQRENKHRRVEEEPNDFWCGADNFASLDSCKATRTLQHSLFINRLLHIAAGIRKEEQQQQQRGETVQQEKEKRVSTTARKRSLRGCFRVLPVEPAQVGRAMCTTIKSSSLLCMPIGILRAAPPHYIPYYSSSSSSSSSSAGIHVAKVVRAQPCTAAASSSAVRSFARLAQLLAEHEQQQQQQQQRKREEKRMELSYKKRIKIIRRNSDALNLISKRSLSMRRLEKFPRSARLLPLLPPLPLPLPLLLLAGTRARLLYRIVGTCHARRALHWPVREWAPRRRTPVAAPSTSNAVLDLEMKTMVIRFSSANARETFLAAAPKFQRLSTHAIFGIADDGRPNHLRANVILPSDRHRLYRRCAAAAEAHGYPRPFVRNLCIYMRRARDSAPICIMSDDDLALLVSRPNETVTSVRPNNSPALIVTYCCGAACTRDTISKIYSRGATCQNPSLVRTISGIVFSTVVRASKKKLLYSRISCRRSRYVSPVVIKAEKVEYVGIRARLQKRRIEVHAAARTRSCLSSKSKPVSWEEWWTYDGISGPAFWGLINPEWSLCNKGRPTVARQSRAGPSAVGGVLTNTGHSVVFTVDNDTRQPVNISGGPLSYRYQFHEIHLHYGLYDNVGSEHTVDGYSFPAEIQIFGFNSHLYNNFSDALHRAQGIVAVSLLLQVRIKRQSIDIKRIGVRELLPDTMHYMTYDGSTTMPACHETTTWIILNKPIYITKQQLRSLRELKQGDKRHPKAPLGNNFRPPQPLHHRPVRTNIDFNIEGPKNCPTMNRDIYYKGRQRRRSSKQASDGYNIGAHTHTHTYLYEYIDARDAEKARQQQRRLLQEVADRSSIFYNVYQKSAARFPANRYGSGQHHLHRQRAALHALRIDENCTAHDGARLSFSATCVYIQRNNECEIRATARTTTTTATADILLLLLRLVRSMDRRKPHRQQQQQKQRKTAAASGGASAAAASNLEESL</sequence>
<evidence type="ECO:0000259" key="5">
    <source>
        <dbReference type="PROSITE" id="PS51144"/>
    </source>
</evidence>
<gene>
    <name evidence="6" type="ORF">TBRA_LOCUS13525</name>
</gene>
<name>A0A6H5IYR4_9HYME</name>